<sequence length="84" mass="9415">MTVIEYIRENPDCSRQDIALALGKSTVSVGNQLSLLLWKGLIVKTGAENKMILYRVNNLPFGYSNPLSVMFNQLLKQVRKSDGD</sequence>
<accession>A0A828P391</accession>
<proteinExistence type="predicted"/>
<dbReference type="InterPro" id="IPR036390">
    <property type="entry name" value="WH_DNA-bd_sf"/>
</dbReference>
<reference evidence="1 2" key="1">
    <citation type="submission" date="2020-02" db="EMBL/GenBank/DDBJ databases">
        <authorList>
            <consortium name="PulseNet: The National Subtyping Network for Foodborne Disease Surveillance"/>
            <person name="Tarr C.L."/>
            <person name="Trees E."/>
            <person name="Katz L.S."/>
            <person name="Carleton-Romer H.A."/>
            <person name="Stroika S."/>
            <person name="Kucerova Z."/>
            <person name="Roache K.F."/>
            <person name="Sabol A.L."/>
            <person name="Besser J."/>
            <person name="Gerner-Smidt P."/>
        </authorList>
    </citation>
    <scope>NUCLEOTIDE SEQUENCE [LARGE SCALE GENOMIC DNA]</scope>
    <source>
        <strain evidence="1 2">PNUSAE002719</strain>
    </source>
</reference>
<gene>
    <name evidence="1" type="ORF">A5U30_001916</name>
</gene>
<name>A0A828P391_ECOLX</name>
<dbReference type="EMBL" id="AATLZG010000010">
    <property type="protein sequence ID" value="EFM8154313.1"/>
    <property type="molecule type" value="Genomic_DNA"/>
</dbReference>
<dbReference type="AlphaFoldDB" id="A0A828P391"/>
<evidence type="ECO:0000313" key="2">
    <source>
        <dbReference type="Proteomes" id="UP000555763"/>
    </source>
</evidence>
<dbReference type="Proteomes" id="UP000555763">
    <property type="component" value="Unassembled WGS sequence"/>
</dbReference>
<dbReference type="InterPro" id="IPR036388">
    <property type="entry name" value="WH-like_DNA-bd_sf"/>
</dbReference>
<dbReference type="RefSeq" id="WP_089611682.1">
    <property type="nucleotide sequence ID" value="NZ_JAVDCZ010000113.1"/>
</dbReference>
<evidence type="ECO:0000313" key="1">
    <source>
        <dbReference type="EMBL" id="EFM8154313.1"/>
    </source>
</evidence>
<organism evidence="1 2">
    <name type="scientific">Escherichia coli</name>
    <dbReference type="NCBI Taxonomy" id="562"/>
    <lineage>
        <taxon>Bacteria</taxon>
        <taxon>Pseudomonadati</taxon>
        <taxon>Pseudomonadota</taxon>
        <taxon>Gammaproteobacteria</taxon>
        <taxon>Enterobacterales</taxon>
        <taxon>Enterobacteriaceae</taxon>
        <taxon>Escherichia</taxon>
    </lineage>
</organism>
<dbReference type="Gene3D" id="1.10.10.10">
    <property type="entry name" value="Winged helix-like DNA-binding domain superfamily/Winged helix DNA-binding domain"/>
    <property type="match status" value="1"/>
</dbReference>
<protein>
    <submittedName>
        <fullName evidence="1">MarR family transcriptional regulator</fullName>
    </submittedName>
</protein>
<comment type="caution">
    <text evidence="1">The sequence shown here is derived from an EMBL/GenBank/DDBJ whole genome shotgun (WGS) entry which is preliminary data.</text>
</comment>
<dbReference type="SUPFAM" id="SSF46785">
    <property type="entry name" value="Winged helix' DNA-binding domain"/>
    <property type="match status" value="1"/>
</dbReference>